<gene>
    <name evidence="7" type="primary">ESPL1</name>
    <name evidence="8" type="ORF">TR147524</name>
</gene>
<dbReference type="PROSITE" id="PS51700">
    <property type="entry name" value="SEPARIN"/>
    <property type="match status" value="1"/>
</dbReference>
<feature type="domain" description="Peptidase C50" evidence="6">
    <location>
        <begin position="1267"/>
        <end position="1324"/>
    </location>
</feature>
<dbReference type="Pfam" id="PF03568">
    <property type="entry name" value="Separin_C"/>
    <property type="match status" value="1"/>
</dbReference>
<reference evidence="8" key="1">
    <citation type="submission" date="2016-01" db="EMBL/GenBank/DDBJ databases">
        <title>Reference transcriptome for the parasite Schistocephalus solidus: insights into the molecular evolution of parasitism.</title>
        <authorList>
            <person name="Hebert F.O."/>
            <person name="Grambauer S."/>
            <person name="Barber I."/>
            <person name="Landry C.R."/>
            <person name="Aubin-Horth N."/>
        </authorList>
    </citation>
    <scope>NUCLEOTIDE SEQUENCE</scope>
</reference>
<dbReference type="PANTHER" id="PTHR12792:SF0">
    <property type="entry name" value="SEPARIN"/>
    <property type="match status" value="1"/>
</dbReference>
<proteinExistence type="predicted"/>
<feature type="compositionally biased region" description="Basic and acidic residues" evidence="5">
    <location>
        <begin position="843"/>
        <end position="860"/>
    </location>
</feature>
<dbReference type="GO" id="GO:0005634">
    <property type="term" value="C:nucleus"/>
    <property type="evidence" value="ECO:0007669"/>
    <property type="project" value="InterPro"/>
</dbReference>
<name>A0A0V0JBU1_SCHSO</name>
<evidence type="ECO:0000313" key="8">
    <source>
        <dbReference type="EMBL" id="JAP63110.1"/>
    </source>
</evidence>
<feature type="region of interest" description="Disordered" evidence="5">
    <location>
        <begin position="425"/>
        <end position="483"/>
    </location>
</feature>
<evidence type="ECO:0000256" key="5">
    <source>
        <dbReference type="SAM" id="MobiDB-lite"/>
    </source>
</evidence>
<evidence type="ECO:0000256" key="1">
    <source>
        <dbReference type="ARBA" id="ARBA00000451"/>
    </source>
</evidence>
<dbReference type="InterPro" id="IPR005314">
    <property type="entry name" value="Peptidase_C50"/>
</dbReference>
<protein>
    <recommendedName>
        <fullName evidence="2">separase</fullName>
        <ecNumber evidence="2">3.4.22.49</ecNumber>
    </recommendedName>
</protein>
<organism evidence="8">
    <name type="scientific">Schistocephalus solidus</name>
    <name type="common">Tapeworm</name>
    <dbReference type="NCBI Taxonomy" id="70667"/>
    <lineage>
        <taxon>Eukaryota</taxon>
        <taxon>Metazoa</taxon>
        <taxon>Spiralia</taxon>
        <taxon>Lophotrochozoa</taxon>
        <taxon>Platyhelminthes</taxon>
        <taxon>Cestoda</taxon>
        <taxon>Eucestoda</taxon>
        <taxon>Diphyllobothriidea</taxon>
        <taxon>Diphyllobothriidae</taxon>
        <taxon>Schistocephalus</taxon>
    </lineage>
</organism>
<dbReference type="EMBL" id="GEEE01005626">
    <property type="protein sequence ID" value="JAP57599.1"/>
    <property type="molecule type" value="Transcribed_RNA"/>
</dbReference>
<dbReference type="GO" id="GO:0005737">
    <property type="term" value="C:cytoplasm"/>
    <property type="evidence" value="ECO:0007669"/>
    <property type="project" value="TreeGrafter"/>
</dbReference>
<evidence type="ECO:0000256" key="4">
    <source>
        <dbReference type="ARBA" id="ARBA00022829"/>
    </source>
</evidence>
<dbReference type="EMBL" id="GEEE01011328">
    <property type="protein sequence ID" value="JAP51897.1"/>
    <property type="molecule type" value="Transcribed_RNA"/>
</dbReference>
<feature type="region of interest" description="Disordered" evidence="5">
    <location>
        <begin position="293"/>
        <end position="314"/>
    </location>
</feature>
<evidence type="ECO:0000313" key="7">
    <source>
        <dbReference type="EMBL" id="JAP41909.1"/>
    </source>
</evidence>
<dbReference type="GO" id="GO:0006508">
    <property type="term" value="P:proteolysis"/>
    <property type="evidence" value="ECO:0007669"/>
    <property type="project" value="InterPro"/>
</dbReference>
<dbReference type="GO" id="GO:0004197">
    <property type="term" value="F:cysteine-type endopeptidase activity"/>
    <property type="evidence" value="ECO:0007669"/>
    <property type="project" value="InterPro"/>
</dbReference>
<feature type="region of interest" description="Disordered" evidence="5">
    <location>
        <begin position="763"/>
        <end position="791"/>
    </location>
</feature>
<feature type="region of interest" description="Disordered" evidence="5">
    <location>
        <begin position="812"/>
        <end position="914"/>
    </location>
</feature>
<evidence type="ECO:0000256" key="2">
    <source>
        <dbReference type="ARBA" id="ARBA00012489"/>
    </source>
</evidence>
<accession>A0A0V0JBU1</accession>
<evidence type="ECO:0000259" key="6">
    <source>
        <dbReference type="PROSITE" id="PS51700"/>
    </source>
</evidence>
<keyword evidence="3" id="KW-0378">Hydrolase</keyword>
<dbReference type="InterPro" id="IPR030397">
    <property type="entry name" value="SEPARIN_core_dom"/>
</dbReference>
<sequence>MEALDRLSLFFKEFNLVTSQLRRLVPTLKDKLLDVLNQSEGSENSDEEVFAGLPTIFNAEPMFGHLDACVPHIAPDVQLVETPSRSLFTKLELVAVLASIYNLHSTGKAAWLTVERLAHASKRTVDETHALLNRLFIELLVLENDRVAQREDIVAQIQQSLAGKSELLSAYEKLRDEVKLPTPHANLQCIVVDALRVYVNHYLDWHAIDARLDLVLTRHQDFLDSKCWAAVYCRGFVYWLRLRARCSSGAPVIRTVSEDSEPNVCPLFAAINVRLHGRTLVRFMLSHCEQKAGRGQSNDQAEKENKPPDSLPTKDAESKAAFWLGNQVSDGDLVNLWLGTRLLLEGSMQVAELYTLLGTVKEARAYQLELLRVAQRFHIPSCAQTALSLMAYTDLLAQRKWAFDLRLSQLNHICCSKTPLTEILRTRPAPDPTKTGNRSRSKQALEESSFLRTRRLQTTALTGSTHPRSGALGFHDGADDEDADQDDISMARNPLLNAAAGGLSTHFPTSPVKSTMQLTCATGCLPTGFPSSAALTAVIESSSHVAGGVARESGDTLQSRPGLLSAETCAARILYGSLWRWLEDVTTLVREEILCTDHYLPALLPSVRATVTPLSPLLPPNECLVGQPARPPESPPRVDDLAAAIADCSLTPPSVVVASTTRTAPRAPSTKAGRAGRSQLAGLCFRTPVVKPLDPDCAEKPQGRTLDRVPNAPQRLADIALSEGLVDPAPSSSLRTRSSRQREQSASLETKFARLPGDVFATPLSVRSRRAQKSPPPSEAAQATGSFVDQPSCTPRASSLCSLFAPLKQTNGSTFGSVDSRSASLKPTRSLQILRDTAPSTARKADPPKLCLFKDPEPVEPKTSSLRHAIAAARNLKSTSHRRRQQHPPNHELAEEEEAEHCPSRSAQPPRPMNLRLGSRWAAAASRTKAGSPPPSEAAVRDLDAATPGWLAELARKQDVLADRLYQAYSQLSSLPVPSLLRPICQLLGLRWLGKGDQRQAARFLSQSVGLSASSLYASILCSKMKSKTKSDNTPAELNVLSAVAVPNDLPPLLPGTPQQHPLLVLQLTLVDELGEVDLSADSAPSVTTSPKNLVPGGLGARHRAHLVATRWVMSPGGDPHCPAETSCQSRVIHGFHVNGLRSMDAFDELQTASLDSMHEVDGRRFWSQRFSLDGRLDALLRQMREDWFTKDDISWIFGQDLEHTKSLGAIPTVLILDRRLVFLPWEWIIWGGSEAANRVPTICRSFSLGLVLGQLATPRAASTFDPRSAYYVLNPEANLPHTEATFLAFIREHFASWNGIIGRMPSDKEVIQGFTQHDLFVYL</sequence>
<dbReference type="EMBL" id="GEEE01000115">
    <property type="protein sequence ID" value="JAP63110.1"/>
    <property type="molecule type" value="Transcribed_RNA"/>
</dbReference>
<feature type="compositionally biased region" description="Polar residues" evidence="5">
    <location>
        <begin position="781"/>
        <end position="791"/>
    </location>
</feature>
<dbReference type="PANTHER" id="PTHR12792">
    <property type="entry name" value="EXTRA SPINDLE POLES 1-RELATED"/>
    <property type="match status" value="1"/>
</dbReference>
<dbReference type="GO" id="GO:0072686">
    <property type="term" value="C:mitotic spindle"/>
    <property type="evidence" value="ECO:0007669"/>
    <property type="project" value="TreeGrafter"/>
</dbReference>
<feature type="region of interest" description="Disordered" evidence="5">
    <location>
        <begin position="722"/>
        <end position="748"/>
    </location>
</feature>
<feature type="non-terminal residue" evidence="8">
    <location>
        <position position="1324"/>
    </location>
</feature>
<keyword evidence="4" id="KW-0159">Chromosome partition</keyword>
<comment type="catalytic activity">
    <reaction evidence="1">
        <text>All bonds known to be hydrolyzed by this endopeptidase have arginine in P1 and an acidic residue in P4. P6 is often occupied by an acidic residue or by a hydroxy-amino-acid residue, the phosphorylation of which enhances cleavage.</text>
        <dbReference type="EC" id="3.4.22.49"/>
    </reaction>
</comment>
<feature type="compositionally biased region" description="Polar residues" evidence="5">
    <location>
        <begin position="812"/>
        <end position="831"/>
    </location>
</feature>
<dbReference type="EMBL" id="GEEE01021316">
    <property type="protein sequence ID" value="JAP41909.1"/>
    <property type="molecule type" value="Transcribed_RNA"/>
</dbReference>
<feature type="compositionally biased region" description="Basic and acidic residues" evidence="5">
    <location>
        <begin position="300"/>
        <end position="314"/>
    </location>
</feature>
<dbReference type="EC" id="3.4.22.49" evidence="2"/>
<evidence type="ECO:0000256" key="3">
    <source>
        <dbReference type="ARBA" id="ARBA00022801"/>
    </source>
</evidence>
<dbReference type="GO" id="GO:0051307">
    <property type="term" value="P:meiotic chromosome separation"/>
    <property type="evidence" value="ECO:0007669"/>
    <property type="project" value="TreeGrafter"/>
</dbReference>